<dbReference type="AlphaFoldDB" id="A0A8W8M708"/>
<feature type="transmembrane region" description="Helical" evidence="1">
    <location>
        <begin position="115"/>
        <end position="140"/>
    </location>
</feature>
<dbReference type="Gene3D" id="2.170.300.10">
    <property type="entry name" value="Tie2 ligand-binding domain superfamily"/>
    <property type="match status" value="1"/>
</dbReference>
<accession>A0A8W8M708</accession>
<sequence length="153" mass="17508">MKTCAEFSLLLIIWISMLQSLFAEEGQTACIVGYLWDQTIKKCIPCSAGYYGENCEDKCAFPHFGLKCLSYCNCAKRFCHHFDGCKQLPEGVFEDIDKEQNQTLLHPTNTTDNKWILPVMLGIIGLAVVSFVLAMIYLYTHKPWKHQIDMRTS</sequence>
<keyword evidence="1" id="KW-0472">Membrane</keyword>
<keyword evidence="1" id="KW-0812">Transmembrane</keyword>
<dbReference type="Proteomes" id="UP000005408">
    <property type="component" value="Unassembled WGS sequence"/>
</dbReference>
<keyword evidence="2" id="KW-0732">Signal</keyword>
<name>A0A8W8M708_MAGGI</name>
<dbReference type="EnsemblMetazoa" id="G31533.1">
    <property type="protein sequence ID" value="G31533.1:cds"/>
    <property type="gene ID" value="G31533"/>
</dbReference>
<evidence type="ECO:0000256" key="1">
    <source>
        <dbReference type="SAM" id="Phobius"/>
    </source>
</evidence>
<reference evidence="3" key="1">
    <citation type="submission" date="2022-08" db="UniProtKB">
        <authorList>
            <consortium name="EnsemblMetazoa"/>
        </authorList>
    </citation>
    <scope>IDENTIFICATION</scope>
    <source>
        <strain evidence="3">05x7-T-G4-1.051#20</strain>
    </source>
</reference>
<organism evidence="3 4">
    <name type="scientific">Magallana gigas</name>
    <name type="common">Pacific oyster</name>
    <name type="synonym">Crassostrea gigas</name>
    <dbReference type="NCBI Taxonomy" id="29159"/>
    <lineage>
        <taxon>Eukaryota</taxon>
        <taxon>Metazoa</taxon>
        <taxon>Spiralia</taxon>
        <taxon>Lophotrochozoa</taxon>
        <taxon>Mollusca</taxon>
        <taxon>Bivalvia</taxon>
        <taxon>Autobranchia</taxon>
        <taxon>Pteriomorphia</taxon>
        <taxon>Ostreida</taxon>
        <taxon>Ostreoidea</taxon>
        <taxon>Ostreidae</taxon>
        <taxon>Magallana</taxon>
    </lineage>
</organism>
<proteinExistence type="predicted"/>
<evidence type="ECO:0000313" key="4">
    <source>
        <dbReference type="Proteomes" id="UP000005408"/>
    </source>
</evidence>
<feature type="chain" id="PRO_5036476390" description="EGF-like domain-containing protein" evidence="2">
    <location>
        <begin position="24"/>
        <end position="153"/>
    </location>
</feature>
<evidence type="ECO:0008006" key="5">
    <source>
        <dbReference type="Google" id="ProtNLM"/>
    </source>
</evidence>
<protein>
    <recommendedName>
        <fullName evidence="5">EGF-like domain-containing protein</fullName>
    </recommendedName>
</protein>
<keyword evidence="1" id="KW-1133">Transmembrane helix</keyword>
<evidence type="ECO:0000256" key="2">
    <source>
        <dbReference type="SAM" id="SignalP"/>
    </source>
</evidence>
<evidence type="ECO:0000313" key="3">
    <source>
        <dbReference type="EnsemblMetazoa" id="G31533.1:cds"/>
    </source>
</evidence>
<keyword evidence="4" id="KW-1185">Reference proteome</keyword>
<feature type="signal peptide" evidence="2">
    <location>
        <begin position="1"/>
        <end position="23"/>
    </location>
</feature>